<dbReference type="RefSeq" id="WP_087256280.1">
    <property type="nucleotide sequence ID" value="NZ_CAMMFM010000005.1"/>
</dbReference>
<proteinExistence type="predicted"/>
<dbReference type="Proteomes" id="UP000196258">
    <property type="component" value="Unassembled WGS sequence"/>
</dbReference>
<comment type="caution">
    <text evidence="1">The sequence shown here is derived from an EMBL/GenBank/DDBJ whole genome shotgun (WGS) entry which is preliminary data.</text>
</comment>
<evidence type="ECO:0000313" key="1">
    <source>
        <dbReference type="EMBL" id="OUQ05343.1"/>
    </source>
</evidence>
<reference evidence="2" key="1">
    <citation type="submission" date="2017-04" db="EMBL/GenBank/DDBJ databases">
        <title>Function of individual gut microbiota members based on whole genome sequencing of pure cultures obtained from chicken caecum.</title>
        <authorList>
            <person name="Medvecky M."/>
            <person name="Cejkova D."/>
            <person name="Polansky O."/>
            <person name="Karasova D."/>
            <person name="Kubasova T."/>
            <person name="Cizek A."/>
            <person name="Rychlik I."/>
        </authorList>
    </citation>
    <scope>NUCLEOTIDE SEQUENCE [LARGE SCALE GENOMIC DNA]</scope>
    <source>
        <strain evidence="2">An149</strain>
    </source>
</reference>
<evidence type="ECO:0000313" key="2">
    <source>
        <dbReference type="Proteomes" id="UP000196258"/>
    </source>
</evidence>
<sequence length="92" mass="10321">MKSDNNSSFTCNSNLSSVFNLSLVFFISKGQIRFDPSFELTNEIIFSRCLPLLNTQQIESVDSLKIEFTIIYFNAVSLVAKKLTLLNSSSCP</sequence>
<organism evidence="1 2">
    <name type="scientific">Thomasclavelia spiroformis</name>
    <dbReference type="NCBI Taxonomy" id="29348"/>
    <lineage>
        <taxon>Bacteria</taxon>
        <taxon>Bacillati</taxon>
        <taxon>Bacillota</taxon>
        <taxon>Erysipelotrichia</taxon>
        <taxon>Erysipelotrichales</taxon>
        <taxon>Coprobacillaceae</taxon>
        <taxon>Thomasclavelia</taxon>
    </lineage>
</organism>
<accession>A0A1Y4QM56</accession>
<dbReference type="AlphaFoldDB" id="A0A1Y4QM56"/>
<name>A0A1Y4QM56_9FIRM</name>
<gene>
    <name evidence="1" type="ORF">B5E91_06750</name>
</gene>
<dbReference type="EMBL" id="NFLB01000006">
    <property type="protein sequence ID" value="OUQ05343.1"/>
    <property type="molecule type" value="Genomic_DNA"/>
</dbReference>
<protein>
    <submittedName>
        <fullName evidence="1">Uncharacterized protein</fullName>
    </submittedName>
</protein>